<protein>
    <recommendedName>
        <fullName evidence="4">CDP-diacylglycerol--serine O-phosphatidyltransferase</fullName>
    </recommendedName>
</protein>
<feature type="transmembrane region" description="Helical" evidence="1">
    <location>
        <begin position="7"/>
        <end position="24"/>
    </location>
</feature>
<keyword evidence="1" id="KW-0472">Membrane</keyword>
<dbReference type="RefSeq" id="WP_343863836.1">
    <property type="nucleotide sequence ID" value="NZ_BAAACX010000017.1"/>
</dbReference>
<name>A0ABP3IHM5_9BACL</name>
<organism evidence="2 3">
    <name type="scientific">Paenibacillus motobuensis</name>
    <dbReference type="NCBI Taxonomy" id="295324"/>
    <lineage>
        <taxon>Bacteria</taxon>
        <taxon>Bacillati</taxon>
        <taxon>Bacillota</taxon>
        <taxon>Bacilli</taxon>
        <taxon>Bacillales</taxon>
        <taxon>Paenibacillaceae</taxon>
        <taxon>Paenibacillus</taxon>
    </lineage>
</organism>
<feature type="transmembrane region" description="Helical" evidence="1">
    <location>
        <begin position="30"/>
        <end position="48"/>
    </location>
</feature>
<gene>
    <name evidence="2" type="ORF">GCM10008933_38210</name>
</gene>
<dbReference type="Proteomes" id="UP001500340">
    <property type="component" value="Unassembled WGS sequence"/>
</dbReference>
<reference evidence="3" key="1">
    <citation type="journal article" date="2019" name="Int. J. Syst. Evol. Microbiol.">
        <title>The Global Catalogue of Microorganisms (GCM) 10K type strain sequencing project: providing services to taxonomists for standard genome sequencing and annotation.</title>
        <authorList>
            <consortium name="The Broad Institute Genomics Platform"/>
            <consortium name="The Broad Institute Genome Sequencing Center for Infectious Disease"/>
            <person name="Wu L."/>
            <person name="Ma J."/>
        </authorList>
    </citation>
    <scope>NUCLEOTIDE SEQUENCE [LARGE SCALE GENOMIC DNA]</scope>
    <source>
        <strain evidence="3">JCM 12774</strain>
    </source>
</reference>
<comment type="caution">
    <text evidence="2">The sequence shown here is derived from an EMBL/GenBank/DDBJ whole genome shotgun (WGS) entry which is preliminary data.</text>
</comment>
<keyword evidence="1" id="KW-1133">Transmembrane helix</keyword>
<evidence type="ECO:0008006" key="4">
    <source>
        <dbReference type="Google" id="ProtNLM"/>
    </source>
</evidence>
<evidence type="ECO:0000313" key="2">
    <source>
        <dbReference type="EMBL" id="GAA0404171.1"/>
    </source>
</evidence>
<evidence type="ECO:0000256" key="1">
    <source>
        <dbReference type="SAM" id="Phobius"/>
    </source>
</evidence>
<keyword evidence="3" id="KW-1185">Reference proteome</keyword>
<sequence length="59" mass="6794">MKTRKQGSTRISLSIVMFVIASFMPNVWSISLVMFVAAYSLISGIVWLRREKRETSIEQ</sequence>
<proteinExistence type="predicted"/>
<accession>A0ABP3IHM5</accession>
<evidence type="ECO:0000313" key="3">
    <source>
        <dbReference type="Proteomes" id="UP001500340"/>
    </source>
</evidence>
<dbReference type="EMBL" id="BAAACX010000017">
    <property type="protein sequence ID" value="GAA0404171.1"/>
    <property type="molecule type" value="Genomic_DNA"/>
</dbReference>
<keyword evidence="1" id="KW-0812">Transmembrane</keyword>